<dbReference type="PANTHER" id="PTHR10366">
    <property type="entry name" value="NAD DEPENDENT EPIMERASE/DEHYDRATASE"/>
    <property type="match status" value="1"/>
</dbReference>
<evidence type="ECO:0000256" key="1">
    <source>
        <dbReference type="ARBA" id="ARBA00023002"/>
    </source>
</evidence>
<dbReference type="AlphaFoldDB" id="A0A1Y2G7L5"/>
<comment type="caution">
    <text evidence="5">The sequence shown here is derived from an EMBL/GenBank/DDBJ whole genome shotgun (WGS) entry which is preliminary data.</text>
</comment>
<dbReference type="Proteomes" id="UP000193467">
    <property type="component" value="Unassembled WGS sequence"/>
</dbReference>
<feature type="domain" description="NAD-dependent epimerase/dehydratase" evidence="4">
    <location>
        <begin position="3"/>
        <end position="181"/>
    </location>
</feature>
<dbReference type="Pfam" id="PF01370">
    <property type="entry name" value="Epimerase"/>
    <property type="match status" value="1"/>
</dbReference>
<dbReference type="STRING" id="106004.A0A1Y2G7L5"/>
<evidence type="ECO:0000313" key="6">
    <source>
        <dbReference type="Proteomes" id="UP000193467"/>
    </source>
</evidence>
<reference evidence="5 6" key="1">
    <citation type="submission" date="2016-07" db="EMBL/GenBank/DDBJ databases">
        <title>Pervasive Adenine N6-methylation of Active Genes in Fungi.</title>
        <authorList>
            <consortium name="DOE Joint Genome Institute"/>
            <person name="Mondo S.J."/>
            <person name="Dannebaum R.O."/>
            <person name="Kuo R.C."/>
            <person name="Labutti K."/>
            <person name="Haridas S."/>
            <person name="Kuo A."/>
            <person name="Salamov A."/>
            <person name="Ahrendt S.R."/>
            <person name="Lipzen A."/>
            <person name="Sullivan W."/>
            <person name="Andreopoulos W.B."/>
            <person name="Clum A."/>
            <person name="Lindquist E."/>
            <person name="Daum C."/>
            <person name="Ramamoorthy G.K."/>
            <person name="Gryganskyi A."/>
            <person name="Culley D."/>
            <person name="Magnuson J.K."/>
            <person name="James T.Y."/>
            <person name="O'Malley M.A."/>
            <person name="Stajich J.E."/>
            <person name="Spatafora J.W."/>
            <person name="Visel A."/>
            <person name="Grigoriev I.V."/>
        </authorList>
    </citation>
    <scope>NUCLEOTIDE SEQUENCE [LARGE SCALE GENOMIC DNA]</scope>
    <source>
        <strain evidence="5 6">62-1032</strain>
    </source>
</reference>
<dbReference type="EMBL" id="MCGR01000001">
    <property type="protein sequence ID" value="ORY92558.1"/>
    <property type="molecule type" value="Genomic_DNA"/>
</dbReference>
<dbReference type="OrthoDB" id="2735536at2759"/>
<dbReference type="Gene3D" id="3.40.50.720">
    <property type="entry name" value="NAD(P)-binding Rossmann-like Domain"/>
    <property type="match status" value="1"/>
</dbReference>
<keyword evidence="6" id="KW-1185">Reference proteome</keyword>
<dbReference type="InterPro" id="IPR036291">
    <property type="entry name" value="NAD(P)-bd_dom_sf"/>
</dbReference>
<dbReference type="FunCoup" id="A0A1Y2G7L5">
    <property type="interactions" value="53"/>
</dbReference>
<name>A0A1Y2G7L5_9BASI</name>
<gene>
    <name evidence="5" type="ORF">BCR35DRAFT_298016</name>
</gene>
<evidence type="ECO:0000259" key="4">
    <source>
        <dbReference type="Pfam" id="PF01370"/>
    </source>
</evidence>
<evidence type="ECO:0000256" key="3">
    <source>
        <dbReference type="SAM" id="SignalP"/>
    </source>
</evidence>
<dbReference type="SUPFAM" id="SSF51735">
    <property type="entry name" value="NAD(P)-binding Rossmann-fold domains"/>
    <property type="match status" value="1"/>
</dbReference>
<evidence type="ECO:0000313" key="5">
    <source>
        <dbReference type="EMBL" id="ORY92558.1"/>
    </source>
</evidence>
<dbReference type="PANTHER" id="PTHR10366:SF564">
    <property type="entry name" value="STEROL-4-ALPHA-CARBOXYLATE 3-DEHYDROGENASE, DECARBOXYLATING"/>
    <property type="match status" value="1"/>
</dbReference>
<dbReference type="InterPro" id="IPR050425">
    <property type="entry name" value="NAD(P)_dehydrat-like"/>
</dbReference>
<comment type="similarity">
    <text evidence="2">Belongs to the NAD(P)-dependent epimerase/dehydratase family. Dihydroflavonol-4-reductase subfamily.</text>
</comment>
<dbReference type="GO" id="GO:0016616">
    <property type="term" value="F:oxidoreductase activity, acting on the CH-OH group of donors, NAD or NADP as acceptor"/>
    <property type="evidence" value="ECO:0007669"/>
    <property type="project" value="TreeGrafter"/>
</dbReference>
<keyword evidence="3" id="KW-0732">Signal</keyword>
<protein>
    <submittedName>
        <fullName evidence="5">NAD-P-binding protein</fullName>
    </submittedName>
</protein>
<keyword evidence="1" id="KW-0560">Oxidoreductase</keyword>
<feature type="chain" id="PRO_5010983825" evidence="3">
    <location>
        <begin position="18"/>
        <end position="336"/>
    </location>
</feature>
<evidence type="ECO:0000256" key="2">
    <source>
        <dbReference type="ARBA" id="ARBA00023445"/>
    </source>
</evidence>
<dbReference type="InterPro" id="IPR001509">
    <property type="entry name" value="Epimerase_deHydtase"/>
</dbReference>
<dbReference type="InParanoid" id="A0A1Y2G7L5"/>
<feature type="signal peptide" evidence="3">
    <location>
        <begin position="1"/>
        <end position="17"/>
    </location>
</feature>
<organism evidence="5 6">
    <name type="scientific">Leucosporidium creatinivorum</name>
    <dbReference type="NCBI Taxonomy" id="106004"/>
    <lineage>
        <taxon>Eukaryota</taxon>
        <taxon>Fungi</taxon>
        <taxon>Dikarya</taxon>
        <taxon>Basidiomycota</taxon>
        <taxon>Pucciniomycotina</taxon>
        <taxon>Microbotryomycetes</taxon>
        <taxon>Leucosporidiales</taxon>
        <taxon>Leucosporidium</taxon>
    </lineage>
</organism>
<sequence length="336" mass="37336">MLVLVTAISGYIGSATALACLRAGHRVRGTLRSEAKATAFRESWKEWEGQLEFAIVPDMQVKGAYDEACVGVDWIAHIASPFVYGYTDNERDMLQPAIRGTLEILESAQRAGSVARIVITSSFAALQDYAKGVRPGYTYSIADWCPLTYEDGKNATDQLMVYVASKKLAEEAAWRFMETEKPSFTLSTICPAFVLGSTPQPLHSLNELSVSAAWIRSLIDVQELPPTPLPAMNDVSDIALCHLRALERPVAAGKRYLTIAHEFSSSQVAHLLHQLFPEQSHRFPPTKNEPPAPHFWWDTKSTEVDLGIEWKSLEQTIKEAGQQIFELEKREAAARS</sequence>
<proteinExistence type="inferred from homology"/>
<accession>A0A1Y2G7L5</accession>